<dbReference type="EMBL" id="JAGFNK010000030">
    <property type="protein sequence ID" value="KAI9510990.1"/>
    <property type="molecule type" value="Genomic_DNA"/>
</dbReference>
<accession>A0ACC0UI46</accession>
<evidence type="ECO:0000313" key="1">
    <source>
        <dbReference type="EMBL" id="KAI9510990.1"/>
    </source>
</evidence>
<protein>
    <submittedName>
        <fullName evidence="1">GMC oxidoreductase-domain-containing protein</fullName>
    </submittedName>
</protein>
<dbReference type="Proteomes" id="UP001207468">
    <property type="component" value="Unassembled WGS sequence"/>
</dbReference>
<proteinExistence type="predicted"/>
<gene>
    <name evidence="1" type="ORF">F5148DRAFT_1374132</name>
</gene>
<organism evidence="1 2">
    <name type="scientific">Russula earlei</name>
    <dbReference type="NCBI Taxonomy" id="71964"/>
    <lineage>
        <taxon>Eukaryota</taxon>
        <taxon>Fungi</taxon>
        <taxon>Dikarya</taxon>
        <taxon>Basidiomycota</taxon>
        <taxon>Agaricomycotina</taxon>
        <taxon>Agaricomycetes</taxon>
        <taxon>Russulales</taxon>
        <taxon>Russulaceae</taxon>
        <taxon>Russula</taxon>
    </lineage>
</organism>
<evidence type="ECO:0000313" key="2">
    <source>
        <dbReference type="Proteomes" id="UP001207468"/>
    </source>
</evidence>
<name>A0ACC0UI46_9AGAM</name>
<keyword evidence="2" id="KW-1185">Reference proteome</keyword>
<comment type="caution">
    <text evidence="1">The sequence shown here is derived from an EMBL/GenBank/DDBJ whole genome shotgun (WGS) entry which is preliminary data.</text>
</comment>
<reference evidence="1" key="1">
    <citation type="submission" date="2021-03" db="EMBL/GenBank/DDBJ databases">
        <title>Evolutionary priming and transition to the ectomycorrhizal habit in an iconic lineage of mushroom-forming fungi: is preadaptation a requirement?</title>
        <authorList>
            <consortium name="DOE Joint Genome Institute"/>
            <person name="Looney B.P."/>
            <person name="Miyauchi S."/>
            <person name="Morin E."/>
            <person name="Drula E."/>
            <person name="Courty P.E."/>
            <person name="Chicoki N."/>
            <person name="Fauchery L."/>
            <person name="Kohler A."/>
            <person name="Kuo A."/>
            <person name="LaButti K."/>
            <person name="Pangilinan J."/>
            <person name="Lipzen A."/>
            <person name="Riley R."/>
            <person name="Andreopoulos W."/>
            <person name="He G."/>
            <person name="Johnson J."/>
            <person name="Barry K.W."/>
            <person name="Grigoriev I.V."/>
            <person name="Nagy L."/>
            <person name="Hibbett D."/>
            <person name="Henrissat B."/>
            <person name="Matheny P.B."/>
            <person name="Labbe J."/>
            <person name="Martin A.F."/>
        </authorList>
    </citation>
    <scope>NUCLEOTIDE SEQUENCE</scope>
    <source>
        <strain evidence="1">BPL698</strain>
    </source>
</reference>
<sequence length="169" mass="18225">MSRSKTLLLATFLLDHGAGKLSDTLLTRSPIKRSVPDVVNDYIVVGGGVRVPLQRSTQTAGLVVAARLSEDPTVSVLVLETGRANLNHDSISAIPPFSSFPLSRGAHFFRGFMTVPQKHNNGTSFYWPRAKGLGGASGINFYVFTQPPASDIDVIEKLGIRPHLPTENS</sequence>